<dbReference type="EMBL" id="CP100390">
    <property type="protein sequence ID" value="UZE95135.1"/>
    <property type="molecule type" value="Genomic_DNA"/>
</dbReference>
<feature type="region of interest" description="Disordered" evidence="2">
    <location>
        <begin position="63"/>
        <end position="93"/>
    </location>
</feature>
<keyword evidence="1" id="KW-0175">Coiled coil</keyword>
<protein>
    <submittedName>
        <fullName evidence="3">DUF6447 family protein</fullName>
    </submittedName>
</protein>
<evidence type="ECO:0000313" key="3">
    <source>
        <dbReference type="EMBL" id="UZE95135.1"/>
    </source>
</evidence>
<accession>A0ABY6MZ83</accession>
<sequence>MAKLTIDDKQYEIDKLPPEAKAKLDSARFCEQKIEQLEAEIAIARTARAAYLQSLPSLLTDDALSSSSANKTNKKPASMPKKAAIRKSKTTIN</sequence>
<reference evidence="3" key="1">
    <citation type="submission" date="2022-06" db="EMBL/GenBank/DDBJ databases">
        <title>Alkalimarinus sp. nov., isolated from gut of a Alitta virens.</title>
        <authorList>
            <person name="Yang A.I."/>
            <person name="Shin N.-R."/>
        </authorList>
    </citation>
    <scope>NUCLEOTIDE SEQUENCE</scope>
    <source>
        <strain evidence="3">A2M4</strain>
    </source>
</reference>
<proteinExistence type="predicted"/>
<organism evidence="3 4">
    <name type="scientific">Alkalimarinus alittae</name>
    <dbReference type="NCBI Taxonomy" id="2961619"/>
    <lineage>
        <taxon>Bacteria</taxon>
        <taxon>Pseudomonadati</taxon>
        <taxon>Pseudomonadota</taxon>
        <taxon>Gammaproteobacteria</taxon>
        <taxon>Alteromonadales</taxon>
        <taxon>Alteromonadaceae</taxon>
        <taxon>Alkalimarinus</taxon>
    </lineage>
</organism>
<evidence type="ECO:0000256" key="2">
    <source>
        <dbReference type="SAM" id="MobiDB-lite"/>
    </source>
</evidence>
<feature type="coiled-coil region" evidence="1">
    <location>
        <begin position="20"/>
        <end position="54"/>
    </location>
</feature>
<gene>
    <name evidence="3" type="ORF">NKI27_13800</name>
</gene>
<keyword evidence="4" id="KW-1185">Reference proteome</keyword>
<feature type="compositionally biased region" description="Basic residues" evidence="2">
    <location>
        <begin position="83"/>
        <end position="93"/>
    </location>
</feature>
<name>A0ABY6MZ83_9ALTE</name>
<dbReference type="RefSeq" id="WP_265046624.1">
    <property type="nucleotide sequence ID" value="NZ_CP100390.1"/>
</dbReference>
<evidence type="ECO:0000256" key="1">
    <source>
        <dbReference type="SAM" id="Coils"/>
    </source>
</evidence>
<dbReference type="Proteomes" id="UP001163739">
    <property type="component" value="Chromosome"/>
</dbReference>
<evidence type="ECO:0000313" key="4">
    <source>
        <dbReference type="Proteomes" id="UP001163739"/>
    </source>
</evidence>